<accession>A0A2S6II86</accession>
<evidence type="ECO:0000313" key="1">
    <source>
        <dbReference type="EMBL" id="PPK93934.1"/>
    </source>
</evidence>
<organism evidence="1 2">
    <name type="scientific">Nonlabens xylanidelens</name>
    <dbReference type="NCBI Taxonomy" id="191564"/>
    <lineage>
        <taxon>Bacteria</taxon>
        <taxon>Pseudomonadati</taxon>
        <taxon>Bacteroidota</taxon>
        <taxon>Flavobacteriia</taxon>
        <taxon>Flavobacteriales</taxon>
        <taxon>Flavobacteriaceae</taxon>
        <taxon>Nonlabens</taxon>
    </lineage>
</organism>
<sequence>MNPLKVSSHKIELQSKGVPEIVNINYDLWRLTITLNFEEQQEPVYVTFENIIGFRVLDEGDLLEFWDNEKRASGWIWEIEHGGWFELEKSRNGFVSGHSSQNTEYLILGINDCISVIDNGKPLITQAE</sequence>
<gene>
    <name evidence="1" type="ORF">LY01_02156</name>
</gene>
<dbReference type="OrthoDB" id="4552311at2"/>
<dbReference type="EMBL" id="PTJE01000005">
    <property type="protein sequence ID" value="PPK93934.1"/>
    <property type="molecule type" value="Genomic_DNA"/>
</dbReference>
<reference evidence="1 2" key="1">
    <citation type="submission" date="2018-02" db="EMBL/GenBank/DDBJ databases">
        <title>Genomic Encyclopedia of Archaeal and Bacterial Type Strains, Phase II (KMG-II): from individual species to whole genera.</title>
        <authorList>
            <person name="Goeker M."/>
        </authorList>
    </citation>
    <scope>NUCLEOTIDE SEQUENCE [LARGE SCALE GENOMIC DNA]</scope>
    <source>
        <strain evidence="1 2">DSM 16809</strain>
    </source>
</reference>
<dbReference type="RefSeq" id="WP_104515838.1">
    <property type="nucleotide sequence ID" value="NZ_MQVW01000002.1"/>
</dbReference>
<protein>
    <submittedName>
        <fullName evidence="1">Uncharacterized protein</fullName>
    </submittedName>
</protein>
<dbReference type="Proteomes" id="UP000239002">
    <property type="component" value="Unassembled WGS sequence"/>
</dbReference>
<evidence type="ECO:0000313" key="2">
    <source>
        <dbReference type="Proteomes" id="UP000239002"/>
    </source>
</evidence>
<dbReference type="AlphaFoldDB" id="A0A2S6II86"/>
<name>A0A2S6II86_9FLAO</name>
<comment type="caution">
    <text evidence="1">The sequence shown here is derived from an EMBL/GenBank/DDBJ whole genome shotgun (WGS) entry which is preliminary data.</text>
</comment>
<proteinExistence type="predicted"/>
<keyword evidence="2" id="KW-1185">Reference proteome</keyword>